<evidence type="ECO:0000313" key="2">
    <source>
        <dbReference type="Proteomes" id="UP000805649"/>
    </source>
</evidence>
<dbReference type="EMBL" id="VUJX02000005">
    <property type="protein sequence ID" value="KAL0936813.1"/>
    <property type="molecule type" value="Genomic_DNA"/>
</dbReference>
<gene>
    <name evidence="1" type="ORF">CTRU02_209028</name>
</gene>
<proteinExistence type="predicted"/>
<reference evidence="1 2" key="1">
    <citation type="journal article" date="2020" name="Phytopathology">
        <title>Genome Sequence Resources of Colletotrichum truncatum, C. plurivorum, C. musicola, and C. sojae: Four Species Pathogenic to Soybean (Glycine max).</title>
        <authorList>
            <person name="Rogerio F."/>
            <person name="Boufleur T.R."/>
            <person name="Ciampi-Guillardi M."/>
            <person name="Sukno S.A."/>
            <person name="Thon M.R."/>
            <person name="Massola Junior N.S."/>
            <person name="Baroncelli R."/>
        </authorList>
    </citation>
    <scope>NUCLEOTIDE SEQUENCE [LARGE SCALE GENOMIC DNA]</scope>
    <source>
        <strain evidence="1 2">CMES1059</strain>
    </source>
</reference>
<name>A0ACC3YXW9_COLTU</name>
<organism evidence="1 2">
    <name type="scientific">Colletotrichum truncatum</name>
    <name type="common">Anthracnose fungus</name>
    <name type="synonym">Colletotrichum capsici</name>
    <dbReference type="NCBI Taxonomy" id="5467"/>
    <lineage>
        <taxon>Eukaryota</taxon>
        <taxon>Fungi</taxon>
        <taxon>Dikarya</taxon>
        <taxon>Ascomycota</taxon>
        <taxon>Pezizomycotina</taxon>
        <taxon>Sordariomycetes</taxon>
        <taxon>Hypocreomycetidae</taxon>
        <taxon>Glomerellales</taxon>
        <taxon>Glomerellaceae</taxon>
        <taxon>Colletotrichum</taxon>
        <taxon>Colletotrichum truncatum species complex</taxon>
    </lineage>
</organism>
<evidence type="ECO:0000313" key="1">
    <source>
        <dbReference type="EMBL" id="KAL0936813.1"/>
    </source>
</evidence>
<dbReference type="Proteomes" id="UP000805649">
    <property type="component" value="Unassembled WGS sequence"/>
</dbReference>
<keyword evidence="2" id="KW-1185">Reference proteome</keyword>
<comment type="caution">
    <text evidence="1">The sequence shown here is derived from an EMBL/GenBank/DDBJ whole genome shotgun (WGS) entry which is preliminary data.</text>
</comment>
<protein>
    <submittedName>
        <fullName evidence="1">NmrA-like family protein</fullName>
    </submittedName>
</protein>
<accession>A0ACC3YXW9</accession>
<sequence length="322" mass="35187">MEQHIVIVGGAGSVGHSIVEELAKYGIYKISVWTRKEISTAVIPNGAQGVQVTDYTDHDQLVKLLTGVNTVLAFINPMGDPGNATQKALIDACIAAKVRRFAPSEWAGKTYTSIEMYKHKAEVLDYLKEVNKETTVLEYGLFQPGLLMDYLAHPYPPSKHTNTFALLFDLLGARAVVVEDGSASMCFTAAADVGKVVARAIQSDEPWPVEGGIVGEKVTMSDLVKIGEKVTGKSFEVHTVKAADLEAGEWKATWQPTFNEALSAGDTKKLVVPFISGWALGIYKGLIDLEPDWNRRFPNIKFTSVEEMLNAAWERAKADVKA</sequence>